<reference evidence="1 2" key="1">
    <citation type="submission" date="2017-09" db="EMBL/GenBank/DDBJ databases">
        <authorList>
            <person name="Lee N."/>
            <person name="Cho B.-K."/>
        </authorList>
    </citation>
    <scope>NUCLEOTIDE SEQUENCE [LARGE SCALE GENOMIC DNA]</scope>
    <source>
        <strain evidence="1 2">ATCC 12769</strain>
    </source>
</reference>
<dbReference type="AlphaFoldDB" id="A0A5J6FHQ7"/>
<accession>A0A5J6FHQ7</accession>
<gene>
    <name evidence="1" type="ORF">CP967_31330</name>
</gene>
<proteinExistence type="predicted"/>
<evidence type="ECO:0000313" key="1">
    <source>
        <dbReference type="EMBL" id="QEU75862.1"/>
    </source>
</evidence>
<dbReference type="KEGG" id="snk:CP967_31330"/>
<dbReference type="OrthoDB" id="9912091at2"/>
<dbReference type="Proteomes" id="UP000326178">
    <property type="component" value="Chromosome"/>
</dbReference>
<sequence length="67" mass="7417">MSRINVHKVSTMAENGEREHTRIPPVHENTEVASSREGEELSMAATIIDLVDALDNGEALVITRDIF</sequence>
<evidence type="ECO:0000313" key="2">
    <source>
        <dbReference type="Proteomes" id="UP000326178"/>
    </source>
</evidence>
<dbReference type="EMBL" id="CP023702">
    <property type="protein sequence ID" value="QEU75862.1"/>
    <property type="molecule type" value="Genomic_DNA"/>
</dbReference>
<dbReference type="RefSeq" id="WP_150491179.1">
    <property type="nucleotide sequence ID" value="NZ_BMUV01000003.1"/>
</dbReference>
<protein>
    <submittedName>
        <fullName evidence="1">Uncharacterized protein</fullName>
    </submittedName>
</protein>
<organism evidence="1 2">
    <name type="scientific">Streptomyces nitrosporeus</name>
    <dbReference type="NCBI Taxonomy" id="28894"/>
    <lineage>
        <taxon>Bacteria</taxon>
        <taxon>Bacillati</taxon>
        <taxon>Actinomycetota</taxon>
        <taxon>Actinomycetes</taxon>
        <taxon>Kitasatosporales</taxon>
        <taxon>Streptomycetaceae</taxon>
        <taxon>Streptomyces</taxon>
    </lineage>
</organism>
<name>A0A5J6FHQ7_9ACTN</name>
<keyword evidence="2" id="KW-1185">Reference proteome</keyword>